<feature type="transmembrane region" description="Helical" evidence="1">
    <location>
        <begin position="45"/>
        <end position="67"/>
    </location>
</feature>
<proteinExistence type="predicted"/>
<evidence type="ECO:0000313" key="3">
    <source>
        <dbReference type="EMBL" id="MCL7033385.1"/>
    </source>
</evidence>
<reference evidence="2" key="1">
    <citation type="submission" date="2022-03" db="EMBL/GenBank/DDBJ databases">
        <title>A functionally conserved STORR gene fusion in Papaver species that diverged 16.8 million years ago.</title>
        <authorList>
            <person name="Catania T."/>
        </authorList>
    </citation>
    <scope>NUCLEOTIDE SEQUENCE</scope>
    <source>
        <strain evidence="2">S-191538</strain>
    </source>
</reference>
<evidence type="ECO:0000313" key="2">
    <source>
        <dbReference type="EMBL" id="MCL7032508.1"/>
    </source>
</evidence>
<name>A0AA41VB95_PAPNU</name>
<dbReference type="PANTHER" id="PTHR33834:SF2">
    <property type="entry name" value="SIGNALING PEPTIDE TAXIMIN 1"/>
    <property type="match status" value="1"/>
</dbReference>
<protein>
    <submittedName>
        <fullName evidence="2">Uncharacterized protein</fullName>
    </submittedName>
</protein>
<gene>
    <name evidence="2" type="ORF">MKW94_012988</name>
    <name evidence="3" type="ORF">MKW94_023716</name>
</gene>
<dbReference type="InterPro" id="IPR055283">
    <property type="entry name" value="TAXIMIN_1/2"/>
</dbReference>
<accession>A0AA41VB95</accession>
<dbReference type="EMBL" id="JAJJMA010124294">
    <property type="protein sequence ID" value="MCL7032508.1"/>
    <property type="molecule type" value="Genomic_DNA"/>
</dbReference>
<evidence type="ECO:0000313" key="4">
    <source>
        <dbReference type="Proteomes" id="UP001177140"/>
    </source>
</evidence>
<dbReference type="AlphaFoldDB" id="A0AA41VB95"/>
<dbReference type="EMBL" id="JAJJMA010133909">
    <property type="protein sequence ID" value="MCL7033385.1"/>
    <property type="molecule type" value="Genomic_DNA"/>
</dbReference>
<keyword evidence="4" id="KW-1185">Reference proteome</keyword>
<keyword evidence="1" id="KW-0472">Membrane</keyword>
<keyword evidence="1" id="KW-1133">Transmembrane helix</keyword>
<dbReference type="PANTHER" id="PTHR33834">
    <property type="entry name" value="SIGNALING PEPTIDE TAXIMIN 2"/>
    <property type="match status" value="1"/>
</dbReference>
<evidence type="ECO:0000256" key="1">
    <source>
        <dbReference type="SAM" id="Phobius"/>
    </source>
</evidence>
<dbReference type="Proteomes" id="UP001177140">
    <property type="component" value="Unassembled WGS sequence"/>
</dbReference>
<feature type="transmembrane region" description="Helical" evidence="1">
    <location>
        <begin position="20"/>
        <end position="39"/>
    </location>
</feature>
<comment type="caution">
    <text evidence="2">The sequence shown here is derived from an EMBL/GenBank/DDBJ whole genome shotgun (WGS) entry which is preliminary data.</text>
</comment>
<keyword evidence="1" id="KW-0812">Transmembrane</keyword>
<sequence length="90" mass="10024">MCLFCCSEKRTKKVCCGGEYFRPLGFLLGLIFALLSLLVSIVGLFVWIVGLMLTCICPCCVCGPMIVKSALDMINAPVHVMEWFTSHVRF</sequence>
<organism evidence="2 4">
    <name type="scientific">Papaver nudicaule</name>
    <name type="common">Iceland poppy</name>
    <dbReference type="NCBI Taxonomy" id="74823"/>
    <lineage>
        <taxon>Eukaryota</taxon>
        <taxon>Viridiplantae</taxon>
        <taxon>Streptophyta</taxon>
        <taxon>Embryophyta</taxon>
        <taxon>Tracheophyta</taxon>
        <taxon>Spermatophyta</taxon>
        <taxon>Magnoliopsida</taxon>
        <taxon>Ranunculales</taxon>
        <taxon>Papaveraceae</taxon>
        <taxon>Papaveroideae</taxon>
        <taxon>Papaver</taxon>
    </lineage>
</organism>